<name>A0A6H5H0D0_9HEMI</name>
<evidence type="ECO:0000313" key="1">
    <source>
        <dbReference type="EMBL" id="CAB0008786.1"/>
    </source>
</evidence>
<organism evidence="1 2">
    <name type="scientific">Nesidiocoris tenuis</name>
    <dbReference type="NCBI Taxonomy" id="355587"/>
    <lineage>
        <taxon>Eukaryota</taxon>
        <taxon>Metazoa</taxon>
        <taxon>Ecdysozoa</taxon>
        <taxon>Arthropoda</taxon>
        <taxon>Hexapoda</taxon>
        <taxon>Insecta</taxon>
        <taxon>Pterygota</taxon>
        <taxon>Neoptera</taxon>
        <taxon>Paraneoptera</taxon>
        <taxon>Hemiptera</taxon>
        <taxon>Heteroptera</taxon>
        <taxon>Panheteroptera</taxon>
        <taxon>Cimicomorpha</taxon>
        <taxon>Miridae</taxon>
        <taxon>Dicyphina</taxon>
        <taxon>Nesidiocoris</taxon>
    </lineage>
</organism>
<protein>
    <submittedName>
        <fullName evidence="1">Uncharacterized protein</fullName>
    </submittedName>
</protein>
<sequence length="64" mass="7545">MEDAVRNWDAVHFEEMHDHGNAVWFVHCLQSEDFRLCQSHSEEQLDSEGDVWRAVTGRENEAEE</sequence>
<reference evidence="1 2" key="1">
    <citation type="submission" date="2020-02" db="EMBL/GenBank/DDBJ databases">
        <authorList>
            <person name="Ferguson B K."/>
        </authorList>
    </citation>
    <scope>NUCLEOTIDE SEQUENCE [LARGE SCALE GENOMIC DNA]</scope>
</reference>
<feature type="non-terminal residue" evidence="1">
    <location>
        <position position="64"/>
    </location>
</feature>
<dbReference type="AlphaFoldDB" id="A0A6H5H0D0"/>
<proteinExistence type="predicted"/>
<dbReference type="Proteomes" id="UP000479000">
    <property type="component" value="Unassembled WGS sequence"/>
</dbReference>
<gene>
    <name evidence="1" type="ORF">NTEN_LOCUS14005</name>
</gene>
<keyword evidence="2" id="KW-1185">Reference proteome</keyword>
<dbReference type="EMBL" id="CADCXU010020897">
    <property type="protein sequence ID" value="CAB0008786.1"/>
    <property type="molecule type" value="Genomic_DNA"/>
</dbReference>
<accession>A0A6H5H0D0</accession>
<evidence type="ECO:0000313" key="2">
    <source>
        <dbReference type="Proteomes" id="UP000479000"/>
    </source>
</evidence>